<feature type="region of interest" description="Disordered" evidence="8">
    <location>
        <begin position="110"/>
        <end position="155"/>
    </location>
</feature>
<organism evidence="9 10">
    <name type="scientific">Artemia franciscana</name>
    <name type="common">Brine shrimp</name>
    <name type="synonym">Artemia sanfranciscana</name>
    <dbReference type="NCBI Taxonomy" id="6661"/>
    <lineage>
        <taxon>Eukaryota</taxon>
        <taxon>Metazoa</taxon>
        <taxon>Ecdysozoa</taxon>
        <taxon>Arthropoda</taxon>
        <taxon>Crustacea</taxon>
        <taxon>Branchiopoda</taxon>
        <taxon>Anostraca</taxon>
        <taxon>Artemiidae</taxon>
        <taxon>Artemia</taxon>
    </lineage>
</organism>
<evidence type="ECO:0000256" key="5">
    <source>
        <dbReference type="ARBA" id="ARBA00048763"/>
    </source>
</evidence>
<dbReference type="Proteomes" id="UP001187531">
    <property type="component" value="Unassembled WGS sequence"/>
</dbReference>
<evidence type="ECO:0000313" key="9">
    <source>
        <dbReference type="EMBL" id="KAK2725251.1"/>
    </source>
</evidence>
<comment type="catalytic activity">
    <reaction evidence="5">
        <text>a 5'-end (N(2),N(7)-dimethyl 5'-triphosphoguanosine)-ribonucleoside in snRNA + S-adenosyl-L-methionine = a 5'-end (N(2),N(2),N(7)-trimethyl 5'-triphosphoguanosine)-ribonucleoside in snRNA + S-adenosyl-L-homocysteine + H(+)</text>
        <dbReference type="Rhea" id="RHEA:78479"/>
        <dbReference type="Rhea" id="RHEA-COMP:19087"/>
        <dbReference type="Rhea" id="RHEA-COMP:19089"/>
        <dbReference type="ChEBI" id="CHEBI:15378"/>
        <dbReference type="ChEBI" id="CHEBI:57856"/>
        <dbReference type="ChEBI" id="CHEBI:59789"/>
        <dbReference type="ChEBI" id="CHEBI:167623"/>
        <dbReference type="ChEBI" id="CHEBI:172880"/>
    </reaction>
    <physiologicalReaction direction="left-to-right" evidence="5">
        <dbReference type="Rhea" id="RHEA:78480"/>
    </physiologicalReaction>
</comment>
<gene>
    <name evidence="9" type="ORF">QYM36_001631</name>
</gene>
<evidence type="ECO:0000256" key="2">
    <source>
        <dbReference type="ARBA" id="ARBA00025783"/>
    </source>
</evidence>
<proteinExistence type="inferred from homology"/>
<comment type="catalytic activity">
    <reaction evidence="6">
        <text>a 5'-end (N(7)-methyl 5'-triphosphoguanosine)-ribonucleoside in snRNA + S-adenosyl-L-methionine = a 5'-end (N(2),N(7)-dimethyl 5'-triphosphoguanosine)-ribonucleoside in snRNA + S-adenosyl-L-homocysteine + H(+)</text>
        <dbReference type="Rhea" id="RHEA:78471"/>
        <dbReference type="Rhea" id="RHEA-COMP:19085"/>
        <dbReference type="Rhea" id="RHEA-COMP:19087"/>
        <dbReference type="ChEBI" id="CHEBI:15378"/>
        <dbReference type="ChEBI" id="CHEBI:57856"/>
        <dbReference type="ChEBI" id="CHEBI:59789"/>
        <dbReference type="ChEBI" id="CHEBI:156461"/>
        <dbReference type="ChEBI" id="CHEBI:172880"/>
    </reaction>
    <physiologicalReaction direction="left-to-right" evidence="6">
        <dbReference type="Rhea" id="RHEA:78472"/>
    </physiologicalReaction>
</comment>
<dbReference type="GO" id="GO:0071164">
    <property type="term" value="F:RNA cap trimethylguanosine synthase activity"/>
    <property type="evidence" value="ECO:0007669"/>
    <property type="project" value="TreeGrafter"/>
</dbReference>
<evidence type="ECO:0000256" key="4">
    <source>
        <dbReference type="ARBA" id="ARBA00048740"/>
    </source>
</evidence>
<dbReference type="PANTHER" id="PTHR14741:SF32">
    <property type="entry name" value="TRIMETHYLGUANOSINE SYNTHASE"/>
    <property type="match status" value="1"/>
</dbReference>
<comment type="caution">
    <text evidence="9">The sequence shown here is derived from an EMBL/GenBank/DDBJ whole genome shotgun (WGS) entry which is preliminary data.</text>
</comment>
<dbReference type="Pfam" id="PF09445">
    <property type="entry name" value="Methyltransf_15"/>
    <property type="match status" value="1"/>
</dbReference>
<feature type="compositionally biased region" description="Basic and acidic residues" evidence="8">
    <location>
        <begin position="114"/>
        <end position="148"/>
    </location>
</feature>
<evidence type="ECO:0000256" key="7">
    <source>
        <dbReference type="ARBA" id="ARBA00049790"/>
    </source>
</evidence>
<dbReference type="AlphaFoldDB" id="A0AA88IK69"/>
<keyword evidence="10" id="KW-1185">Reference proteome</keyword>
<dbReference type="EMBL" id="JAVRJZ010000003">
    <property type="protein sequence ID" value="KAK2725251.1"/>
    <property type="molecule type" value="Genomic_DNA"/>
</dbReference>
<comment type="catalytic activity">
    <reaction evidence="3">
        <text>a 5'-end (N(2),N(7)-dimethyl 5'-triphosphoguanosine)-ribonucleoside in snoRNA + S-adenosyl-L-methionine = a 5'-end (N(2),N(2),N(7)-trimethyl 5'-triphosphoguanosine)-ribonucleoside in snoRNA + S-adenosyl-L-homocysteine + H(+)</text>
        <dbReference type="Rhea" id="RHEA:78507"/>
        <dbReference type="Rhea" id="RHEA-COMP:19088"/>
        <dbReference type="Rhea" id="RHEA-COMP:19090"/>
        <dbReference type="ChEBI" id="CHEBI:15378"/>
        <dbReference type="ChEBI" id="CHEBI:57856"/>
        <dbReference type="ChEBI" id="CHEBI:59789"/>
        <dbReference type="ChEBI" id="CHEBI:167623"/>
        <dbReference type="ChEBI" id="CHEBI:172880"/>
    </reaction>
    <physiologicalReaction direction="left-to-right" evidence="3">
        <dbReference type="Rhea" id="RHEA:78508"/>
    </physiologicalReaction>
</comment>
<dbReference type="InterPro" id="IPR019012">
    <property type="entry name" value="RNA_cap_Gua-N2-MeTrfase"/>
</dbReference>
<evidence type="ECO:0000313" key="10">
    <source>
        <dbReference type="Proteomes" id="UP001187531"/>
    </source>
</evidence>
<evidence type="ECO:0000256" key="8">
    <source>
        <dbReference type="SAM" id="MobiDB-lite"/>
    </source>
</evidence>
<dbReference type="GO" id="GO:0005634">
    <property type="term" value="C:nucleus"/>
    <property type="evidence" value="ECO:0007669"/>
    <property type="project" value="TreeGrafter"/>
</dbReference>
<dbReference type="InterPro" id="IPR029063">
    <property type="entry name" value="SAM-dependent_MTases_sf"/>
</dbReference>
<sequence length="155" mass="17555">MVSKRVIAVGRDPSKIVKTCNNAAVYGVKNRIEFIVGDFFESSGSLQAHVVFMSSPWGGPEYMKQRVIDFRIMPVFIYLTVKCALKTIENVGIFFPRNLNRRQIEKLAFGSESMEPKDKFMQPKVESTEPKEESTETKSETAETKVEFECSSALN</sequence>
<dbReference type="SUPFAM" id="SSF53335">
    <property type="entry name" value="S-adenosyl-L-methionine-dependent methyltransferases"/>
    <property type="match status" value="1"/>
</dbReference>
<comment type="catalytic activity">
    <reaction evidence="4">
        <text>a 5'-end (N(7)-methyl 5'-triphosphoguanosine)-ribonucleoside in snoRNA + S-adenosyl-L-methionine = a 5'-end (N(2),N(7)-dimethyl 5'-triphosphoguanosine)-ribonucleoside in snoRNA + S-adenosyl-L-homocysteine + H(+)</text>
        <dbReference type="Rhea" id="RHEA:78475"/>
        <dbReference type="Rhea" id="RHEA-COMP:19086"/>
        <dbReference type="Rhea" id="RHEA-COMP:19088"/>
        <dbReference type="ChEBI" id="CHEBI:15378"/>
        <dbReference type="ChEBI" id="CHEBI:57856"/>
        <dbReference type="ChEBI" id="CHEBI:59789"/>
        <dbReference type="ChEBI" id="CHEBI:156461"/>
        <dbReference type="ChEBI" id="CHEBI:172880"/>
    </reaction>
    <physiologicalReaction direction="left-to-right" evidence="4">
        <dbReference type="Rhea" id="RHEA:78476"/>
    </physiologicalReaction>
</comment>
<dbReference type="Gene3D" id="3.40.50.150">
    <property type="entry name" value="Vaccinia Virus protein VP39"/>
    <property type="match status" value="1"/>
</dbReference>
<evidence type="ECO:0000256" key="1">
    <source>
        <dbReference type="ARBA" id="ARBA00018517"/>
    </source>
</evidence>
<name>A0AA88IK69_ARTSF</name>
<comment type="similarity">
    <text evidence="2">Belongs to the methyltransferase superfamily. Trimethylguanosine synthase family.</text>
</comment>
<dbReference type="PANTHER" id="PTHR14741">
    <property type="entry name" value="S-ADENOSYLMETHIONINE-DEPENDENT METHYLTRANSFERASE RELATED"/>
    <property type="match status" value="1"/>
</dbReference>
<accession>A0AA88IK69</accession>
<evidence type="ECO:0000256" key="3">
    <source>
        <dbReference type="ARBA" id="ARBA00047418"/>
    </source>
</evidence>
<protein>
    <recommendedName>
        <fullName evidence="1">Trimethylguanosine synthase</fullName>
    </recommendedName>
    <alternativeName>
        <fullName evidence="7">Cap-specific guanine-N(2) methyltransferase</fullName>
    </alternativeName>
</protein>
<reference evidence="9" key="1">
    <citation type="submission" date="2023-07" db="EMBL/GenBank/DDBJ databases">
        <title>Chromosome-level genome assembly of Artemia franciscana.</title>
        <authorList>
            <person name="Jo E."/>
        </authorList>
    </citation>
    <scope>NUCLEOTIDE SEQUENCE</scope>
    <source>
        <tissue evidence="9">Whole body</tissue>
    </source>
</reference>
<evidence type="ECO:0000256" key="6">
    <source>
        <dbReference type="ARBA" id="ARBA00049075"/>
    </source>
</evidence>